<dbReference type="AlphaFoldDB" id="A0A176WFY2"/>
<dbReference type="SUPFAM" id="SSF51206">
    <property type="entry name" value="cAMP-binding domain-like"/>
    <property type="match status" value="1"/>
</dbReference>
<protein>
    <recommendedName>
        <fullName evidence="10">Cyclic nucleotide-binding domain-containing protein</fullName>
    </recommendedName>
</protein>
<keyword evidence="7" id="KW-1071">Ligand-gated ion channel</keyword>
<evidence type="ECO:0000313" key="11">
    <source>
        <dbReference type="EMBL" id="OAE31252.1"/>
    </source>
</evidence>
<evidence type="ECO:0000256" key="8">
    <source>
        <dbReference type="ARBA" id="ARBA00023303"/>
    </source>
</evidence>
<keyword evidence="6 9" id="KW-0472">Membrane</keyword>
<evidence type="ECO:0000256" key="3">
    <source>
        <dbReference type="ARBA" id="ARBA00010486"/>
    </source>
</evidence>
<evidence type="ECO:0000256" key="4">
    <source>
        <dbReference type="ARBA" id="ARBA00022692"/>
    </source>
</evidence>
<feature type="transmembrane region" description="Helical" evidence="9">
    <location>
        <begin position="359"/>
        <end position="379"/>
    </location>
</feature>
<comment type="similarity">
    <text evidence="3">Belongs to the cyclic nucleotide-gated cation channel (TC 1.A.1.5) family.</text>
</comment>
<sequence length="817" mass="93626">MADSQALLLPGALDDAASMRCIRWAILPQALCQFQSEKKVSIMPLAISSSTTGSHDSIIGIDTLDADVYSVQEISVFHLMVPQTACGHLTSFACLTLLGIVGEIESRGLLSQVSRNLRKSRSRSRTKKGRLNKFVRDVGKAGRDMMRGHQDVHTDTELSDASSSSCRLCKRPDMTSASCSHQHDSLSRKASIDSASSQNFLADTTHKCRPGWTEESGRWIFGRVIDPRTRQVQMWNRVFLITCLVAAAIDPLFLYVLSVHMELACIYANKNFAITVTIIRAFIDIMYLCHMYIQLKLAYVSKESLVLGTGLLVWDARQIARNYVCNTWAFMFDVFVILPIPQFLFWLVVPAIITSGVRVSVLLGVVLAVFLFQYIPRVIHMVVLIKRMQHVTGYVFGTAWWGFALNLIAYFVAAHIAGAIWYLLTVNEMEQCAMERCWSMENCHTKYFGCPKALSYGDQPLLEDLKRASFASDEYLQRDCLRNGGRYNFGIYHHAVPLPGQAKWLDKFLYPLFWGLMTLSFILLGLHLEQVFLHSITARKEMMQLRIRDIEWWMRRRQLPSRLRQRVRHYERQRWAATRGVDETSMVADLPEGLRRDIKRHLCLDLVRQVPLFEHMDELVLDNVCERLTAHLFIKGEMVLREGDPVMRMLFLVRGHFQSSYQLKNNQSSYTLLGPGNFCGDELLSWCLRKTPVDRLPPSTATLIALDSAEVFSLEARDLKFVVQHFRYKFEDEKMKRTLRFYSSGWRMWAAVTIQLAWRRCKARRTAKDGYTLPCASLFSVPASYINMADSEAAMRNNRLRFFTAMITSPKPSTHLE</sequence>
<evidence type="ECO:0000256" key="1">
    <source>
        <dbReference type="ARBA" id="ARBA00004141"/>
    </source>
</evidence>
<name>A0A176WFY2_MARPO</name>
<comment type="caution">
    <text evidence="11">The sequence shown here is derived from an EMBL/GenBank/DDBJ whole genome shotgun (WGS) entry which is preliminary data.</text>
</comment>
<feature type="domain" description="Cyclic nucleotide-binding" evidence="10">
    <location>
        <begin position="612"/>
        <end position="723"/>
    </location>
</feature>
<organism evidence="11 12">
    <name type="scientific">Marchantia polymorpha subsp. ruderalis</name>
    <dbReference type="NCBI Taxonomy" id="1480154"/>
    <lineage>
        <taxon>Eukaryota</taxon>
        <taxon>Viridiplantae</taxon>
        <taxon>Streptophyta</taxon>
        <taxon>Embryophyta</taxon>
        <taxon>Marchantiophyta</taxon>
        <taxon>Marchantiopsida</taxon>
        <taxon>Marchantiidae</taxon>
        <taxon>Marchantiales</taxon>
        <taxon>Marchantiaceae</taxon>
        <taxon>Marchantia</taxon>
    </lineage>
</organism>
<reference evidence="11" key="1">
    <citation type="submission" date="2016-03" db="EMBL/GenBank/DDBJ databases">
        <title>Mechanisms controlling the formation of the plant cell surface in tip-growing cells are functionally conserved among land plants.</title>
        <authorList>
            <person name="Honkanen S."/>
            <person name="Jones V.A."/>
            <person name="Morieri G."/>
            <person name="Champion C."/>
            <person name="Hetherington A.J."/>
            <person name="Kelly S."/>
            <person name="Saint-Marcoux D."/>
            <person name="Proust H."/>
            <person name="Prescott H."/>
            <person name="Dolan L."/>
        </authorList>
    </citation>
    <scope>NUCLEOTIDE SEQUENCE [LARGE SCALE GENOMIC DNA]</scope>
    <source>
        <tissue evidence="11">Whole gametophyte</tissue>
    </source>
</reference>
<evidence type="ECO:0000256" key="7">
    <source>
        <dbReference type="ARBA" id="ARBA00023286"/>
    </source>
</evidence>
<evidence type="ECO:0000256" key="6">
    <source>
        <dbReference type="ARBA" id="ARBA00023136"/>
    </source>
</evidence>
<feature type="transmembrane region" description="Helical" evidence="9">
    <location>
        <begin position="391"/>
        <end position="424"/>
    </location>
</feature>
<dbReference type="FunFam" id="1.10.287.630:FF:000003">
    <property type="entry name" value="Cyclic nucleotide-gated ion channel 1"/>
    <property type="match status" value="1"/>
</dbReference>
<dbReference type="GO" id="GO:0012505">
    <property type="term" value="C:endomembrane system"/>
    <property type="evidence" value="ECO:0007669"/>
    <property type="project" value="UniProtKB-SubCell"/>
</dbReference>
<accession>A0A176WFY2</accession>
<dbReference type="Gene3D" id="2.60.120.10">
    <property type="entry name" value="Jelly Rolls"/>
    <property type="match status" value="1"/>
</dbReference>
<dbReference type="InterPro" id="IPR014710">
    <property type="entry name" value="RmlC-like_jellyroll"/>
</dbReference>
<dbReference type="Proteomes" id="UP000077202">
    <property type="component" value="Unassembled WGS sequence"/>
</dbReference>
<dbReference type="GO" id="GO:0016020">
    <property type="term" value="C:membrane"/>
    <property type="evidence" value="ECO:0007669"/>
    <property type="project" value="UniProtKB-SubCell"/>
</dbReference>
<dbReference type="SUPFAM" id="SSF81324">
    <property type="entry name" value="Voltage-gated potassium channels"/>
    <property type="match status" value="1"/>
</dbReference>
<dbReference type="PROSITE" id="PS50042">
    <property type="entry name" value="CNMP_BINDING_3"/>
    <property type="match status" value="1"/>
</dbReference>
<feature type="transmembrane region" description="Helical" evidence="9">
    <location>
        <begin position="327"/>
        <end position="353"/>
    </location>
</feature>
<dbReference type="InterPro" id="IPR018490">
    <property type="entry name" value="cNMP-bd_dom_sf"/>
</dbReference>
<feature type="transmembrane region" description="Helical" evidence="9">
    <location>
        <begin position="272"/>
        <end position="293"/>
    </location>
</feature>
<dbReference type="Gene3D" id="1.10.287.630">
    <property type="entry name" value="Helix hairpin bin"/>
    <property type="match status" value="1"/>
</dbReference>
<dbReference type="EMBL" id="LVLJ01001129">
    <property type="protein sequence ID" value="OAE31252.1"/>
    <property type="molecule type" value="Genomic_DNA"/>
</dbReference>
<keyword evidence="7" id="KW-0813">Transport</keyword>
<evidence type="ECO:0000313" key="12">
    <source>
        <dbReference type="Proteomes" id="UP000077202"/>
    </source>
</evidence>
<keyword evidence="7" id="KW-0406">Ion transport</keyword>
<proteinExistence type="inferred from homology"/>
<keyword evidence="12" id="KW-1185">Reference proteome</keyword>
<gene>
    <name evidence="11" type="ORF">AXG93_1962s1090</name>
</gene>
<evidence type="ECO:0000259" key="10">
    <source>
        <dbReference type="PROSITE" id="PS50042"/>
    </source>
</evidence>
<dbReference type="PANTHER" id="PTHR45651">
    <property type="entry name" value="CYCLIC NUCLEOTIDE-GATED ION CHANNEL 15-RELATED-RELATED"/>
    <property type="match status" value="1"/>
</dbReference>
<dbReference type="GO" id="GO:0034220">
    <property type="term" value="P:monoatomic ion transmembrane transport"/>
    <property type="evidence" value="ECO:0007669"/>
    <property type="project" value="UniProtKB-KW"/>
</dbReference>
<feature type="transmembrane region" description="Helical" evidence="9">
    <location>
        <begin position="238"/>
        <end position="260"/>
    </location>
</feature>
<keyword evidence="5 9" id="KW-1133">Transmembrane helix</keyword>
<keyword evidence="4 9" id="KW-0812">Transmembrane</keyword>
<evidence type="ECO:0000256" key="5">
    <source>
        <dbReference type="ARBA" id="ARBA00022989"/>
    </source>
</evidence>
<dbReference type="Pfam" id="PF00027">
    <property type="entry name" value="cNMP_binding"/>
    <property type="match status" value="1"/>
</dbReference>
<dbReference type="InterPro" id="IPR000595">
    <property type="entry name" value="cNMP-bd_dom"/>
</dbReference>
<dbReference type="CDD" id="cd00038">
    <property type="entry name" value="CAP_ED"/>
    <property type="match status" value="1"/>
</dbReference>
<feature type="transmembrane region" description="Helical" evidence="9">
    <location>
        <begin position="512"/>
        <end position="533"/>
    </location>
</feature>
<dbReference type="PANTHER" id="PTHR45651:SF14">
    <property type="entry name" value="CYCLIC NUCLEOTIDE-GATED ION CHANNEL 4"/>
    <property type="match status" value="1"/>
</dbReference>
<keyword evidence="8" id="KW-0407">Ion channel</keyword>
<evidence type="ECO:0000256" key="9">
    <source>
        <dbReference type="SAM" id="Phobius"/>
    </source>
</evidence>
<comment type="subcellular location">
    <subcellularLocation>
        <location evidence="2">Endomembrane system</location>
    </subcellularLocation>
    <subcellularLocation>
        <location evidence="1">Membrane</location>
        <topology evidence="1">Multi-pass membrane protein</topology>
    </subcellularLocation>
</comment>
<evidence type="ECO:0000256" key="2">
    <source>
        <dbReference type="ARBA" id="ARBA00004308"/>
    </source>
</evidence>
<dbReference type="SMART" id="SM00100">
    <property type="entry name" value="cNMP"/>
    <property type="match status" value="1"/>
</dbReference>